<keyword evidence="3" id="KW-1185">Reference proteome</keyword>
<sequence length="261" mass="29111">MALKFCSLRSGSNGNCYYICSGDTQILIDAGMNGKAIEKTLKEIDVYAGDIDAILITHEHRDHIWGAGVLSRRFDIPIYANRPTWDAMSGQIGKICDKNIRIFESNTEFTIGDLNIVAYKKSHDAAEPVIYSIRYGGYKISVVTDLGYVSKGVARCVMDSDVLVLESNHDVKMLKEGRYPYFLKQRILSNYGHLSNDAAAEFLVKISRLRACGMVFLGHLSENNNTPELALNTVMNKLMENGVKLDVKVASREFVSEVVKL</sequence>
<dbReference type="PANTHER" id="PTHR47619:SF1">
    <property type="entry name" value="EXODEOXYRIBONUCLEASE WALJ"/>
    <property type="match status" value="1"/>
</dbReference>
<dbReference type="Gene3D" id="3.60.15.10">
    <property type="entry name" value="Ribonuclease Z/Hydroxyacylglutathione hydrolase-like"/>
    <property type="match status" value="1"/>
</dbReference>
<organism evidence="2 3">
    <name type="scientific">Caldanaerobius fijiensis DSM 17918</name>
    <dbReference type="NCBI Taxonomy" id="1121256"/>
    <lineage>
        <taxon>Bacteria</taxon>
        <taxon>Bacillati</taxon>
        <taxon>Bacillota</taxon>
        <taxon>Clostridia</taxon>
        <taxon>Thermoanaerobacterales</taxon>
        <taxon>Thermoanaerobacteraceae</taxon>
        <taxon>Caldanaerobius</taxon>
    </lineage>
</organism>
<dbReference type="InterPro" id="IPR001279">
    <property type="entry name" value="Metallo-B-lactamas"/>
</dbReference>
<evidence type="ECO:0000313" key="3">
    <source>
        <dbReference type="Proteomes" id="UP000184088"/>
    </source>
</evidence>
<dbReference type="SMART" id="SM00849">
    <property type="entry name" value="Lactamase_B"/>
    <property type="match status" value="1"/>
</dbReference>
<dbReference type="Pfam" id="PF00753">
    <property type="entry name" value="Lactamase_B"/>
    <property type="match status" value="1"/>
</dbReference>
<dbReference type="Proteomes" id="UP000184088">
    <property type="component" value="Unassembled WGS sequence"/>
</dbReference>
<dbReference type="InterPro" id="IPR052533">
    <property type="entry name" value="WalJ/YycJ-like"/>
</dbReference>
<dbReference type="STRING" id="1121256.SAMN02746089_00985"/>
<dbReference type="InterPro" id="IPR036866">
    <property type="entry name" value="RibonucZ/Hydroxyglut_hydro"/>
</dbReference>
<evidence type="ECO:0000259" key="1">
    <source>
        <dbReference type="SMART" id="SM00849"/>
    </source>
</evidence>
<dbReference type="EMBL" id="FQVH01000007">
    <property type="protein sequence ID" value="SHE89914.1"/>
    <property type="molecule type" value="Genomic_DNA"/>
</dbReference>
<dbReference type="SUPFAM" id="SSF56281">
    <property type="entry name" value="Metallo-hydrolase/oxidoreductase"/>
    <property type="match status" value="1"/>
</dbReference>
<dbReference type="PANTHER" id="PTHR47619">
    <property type="entry name" value="METALLO-HYDROLASE YYCJ-RELATED"/>
    <property type="match status" value="1"/>
</dbReference>
<reference evidence="2 3" key="1">
    <citation type="submission" date="2016-11" db="EMBL/GenBank/DDBJ databases">
        <authorList>
            <person name="Jaros S."/>
            <person name="Januszkiewicz K."/>
            <person name="Wedrychowicz H."/>
        </authorList>
    </citation>
    <scope>NUCLEOTIDE SEQUENCE [LARGE SCALE GENOMIC DNA]</scope>
    <source>
        <strain evidence="2 3">DSM 17918</strain>
    </source>
</reference>
<feature type="domain" description="Metallo-beta-lactamase" evidence="1">
    <location>
        <begin position="13"/>
        <end position="186"/>
    </location>
</feature>
<dbReference type="AlphaFoldDB" id="A0A1M4X8V4"/>
<name>A0A1M4X8V4_9THEO</name>
<gene>
    <name evidence="2" type="ORF">SAMN02746089_00985</name>
</gene>
<protein>
    <submittedName>
        <fullName evidence="2">Phosphoribosyl 1,2-cyclic phosphodiesterase</fullName>
    </submittedName>
</protein>
<evidence type="ECO:0000313" key="2">
    <source>
        <dbReference type="EMBL" id="SHE89914.1"/>
    </source>
</evidence>
<proteinExistence type="predicted"/>
<accession>A0A1M4X8V4</accession>